<reference evidence="1 2" key="1">
    <citation type="submission" date="2020-09" db="EMBL/GenBank/DDBJ databases">
        <title>De no assembly of potato wild relative species, Solanum commersonii.</title>
        <authorList>
            <person name="Cho K."/>
        </authorList>
    </citation>
    <scope>NUCLEOTIDE SEQUENCE [LARGE SCALE GENOMIC DNA]</scope>
    <source>
        <strain evidence="1">LZ3.2</strain>
        <tissue evidence="1">Leaf</tissue>
    </source>
</reference>
<sequence>MGSKFVIPKLLGRIVELEHKVESSGIVEASEKVDNKPTKSINSVESKINISKIESKMDNFDDDF</sequence>
<keyword evidence="2" id="KW-1185">Reference proteome</keyword>
<proteinExistence type="predicted"/>
<name>A0A9J5W6C8_SOLCO</name>
<comment type="caution">
    <text evidence="1">The sequence shown here is derived from an EMBL/GenBank/DDBJ whole genome shotgun (WGS) entry which is preliminary data.</text>
</comment>
<protein>
    <submittedName>
        <fullName evidence="1">Uncharacterized protein</fullName>
    </submittedName>
</protein>
<evidence type="ECO:0000313" key="2">
    <source>
        <dbReference type="Proteomes" id="UP000824120"/>
    </source>
</evidence>
<gene>
    <name evidence="1" type="ORF">H5410_060542</name>
</gene>
<evidence type="ECO:0000313" key="1">
    <source>
        <dbReference type="EMBL" id="KAG5570776.1"/>
    </source>
</evidence>
<dbReference type="Proteomes" id="UP000824120">
    <property type="component" value="Chromosome 12"/>
</dbReference>
<organism evidence="1 2">
    <name type="scientific">Solanum commersonii</name>
    <name type="common">Commerson's wild potato</name>
    <name type="synonym">Commerson's nightshade</name>
    <dbReference type="NCBI Taxonomy" id="4109"/>
    <lineage>
        <taxon>Eukaryota</taxon>
        <taxon>Viridiplantae</taxon>
        <taxon>Streptophyta</taxon>
        <taxon>Embryophyta</taxon>
        <taxon>Tracheophyta</taxon>
        <taxon>Spermatophyta</taxon>
        <taxon>Magnoliopsida</taxon>
        <taxon>eudicotyledons</taxon>
        <taxon>Gunneridae</taxon>
        <taxon>Pentapetalae</taxon>
        <taxon>asterids</taxon>
        <taxon>lamiids</taxon>
        <taxon>Solanales</taxon>
        <taxon>Solanaceae</taxon>
        <taxon>Solanoideae</taxon>
        <taxon>Solaneae</taxon>
        <taxon>Solanum</taxon>
    </lineage>
</organism>
<accession>A0A9J5W6C8</accession>
<dbReference type="EMBL" id="JACXVP010000012">
    <property type="protein sequence ID" value="KAG5570776.1"/>
    <property type="molecule type" value="Genomic_DNA"/>
</dbReference>
<dbReference type="AlphaFoldDB" id="A0A9J5W6C8"/>